<feature type="signal peptide" evidence="1">
    <location>
        <begin position="1"/>
        <end position="21"/>
    </location>
</feature>
<proteinExistence type="predicted"/>
<sequence>MRKIISMAAGIALLVSVPALADAAPARAGTVHTHRCTATRAYCIVITYTQTSPRRVPLVIAHKVSGRKGHTYWARWSYQKPRQGVKASGWKKSTWTGENGRAPGVAVETLWGRSSRPGGPKFPPKTLLCTQFKGSKQKACIRL</sequence>
<gene>
    <name evidence="2" type="ORF">P8A19_41635</name>
</gene>
<organism evidence="2 3">
    <name type="scientific">Streptomyces poriferorum</name>
    <dbReference type="NCBI Taxonomy" id="2798799"/>
    <lineage>
        <taxon>Bacteria</taxon>
        <taxon>Bacillati</taxon>
        <taxon>Actinomycetota</taxon>
        <taxon>Actinomycetes</taxon>
        <taxon>Kitasatosporales</taxon>
        <taxon>Streptomycetaceae</taxon>
        <taxon>Streptomyces</taxon>
    </lineage>
</organism>
<dbReference type="EMBL" id="CP120988">
    <property type="protein sequence ID" value="WLQ61500.1"/>
    <property type="molecule type" value="Genomic_DNA"/>
</dbReference>
<name>A0ABY9J1N5_9ACTN</name>
<protein>
    <submittedName>
        <fullName evidence="2">Uncharacterized protein</fullName>
    </submittedName>
</protein>
<dbReference type="RefSeq" id="WP_306106269.1">
    <property type="nucleotide sequence ID" value="NZ_CP120988.1"/>
</dbReference>
<keyword evidence="1" id="KW-0732">Signal</keyword>
<reference evidence="2 3" key="1">
    <citation type="submission" date="2023-03" db="EMBL/GenBank/DDBJ databases">
        <title>Isolation and description of six Streptomyces strains from soil environments, able to metabolize different microbial glucans.</title>
        <authorList>
            <person name="Widen T."/>
            <person name="Larsbrink J."/>
        </authorList>
    </citation>
    <scope>NUCLEOTIDE SEQUENCE [LARGE SCALE GENOMIC DNA]</scope>
    <source>
        <strain evidence="2 3">Alt2</strain>
    </source>
</reference>
<dbReference type="Proteomes" id="UP001235744">
    <property type="component" value="Chromosome"/>
</dbReference>
<evidence type="ECO:0000256" key="1">
    <source>
        <dbReference type="SAM" id="SignalP"/>
    </source>
</evidence>
<accession>A0ABY9J1N5</accession>
<feature type="chain" id="PRO_5046999034" evidence="1">
    <location>
        <begin position="22"/>
        <end position="143"/>
    </location>
</feature>
<evidence type="ECO:0000313" key="2">
    <source>
        <dbReference type="EMBL" id="WLQ61500.1"/>
    </source>
</evidence>
<evidence type="ECO:0000313" key="3">
    <source>
        <dbReference type="Proteomes" id="UP001235744"/>
    </source>
</evidence>
<keyword evidence="3" id="KW-1185">Reference proteome</keyword>